<sequence length="138" mass="15424">MFSFIEDIEGSIQTLRSIVPQGRFGSVDQEFIVYRRIWTLFRSDQRESRSHNPQSGSEPGIIKQANRIKSGRMKRSSLRDNDLHGNHLLGIAEPANRLLIISVGYVCCPGIPSLGVLWVVPRAKLDCESGTRSSGSIR</sequence>
<comment type="caution">
    <text evidence="2">The sequence shown here is derived from an EMBL/GenBank/DDBJ whole genome shotgun (WGS) entry which is preliminary data.</text>
</comment>
<protein>
    <submittedName>
        <fullName evidence="2">Uncharacterized protein</fullName>
    </submittedName>
</protein>
<proteinExistence type="predicted"/>
<dbReference type="Proteomes" id="UP000887013">
    <property type="component" value="Unassembled WGS sequence"/>
</dbReference>
<evidence type="ECO:0000256" key="1">
    <source>
        <dbReference type="SAM" id="MobiDB-lite"/>
    </source>
</evidence>
<dbReference type="AlphaFoldDB" id="A0A8X6PAU6"/>
<gene>
    <name evidence="2" type="ORF">NPIL_13351</name>
</gene>
<organism evidence="2 3">
    <name type="scientific">Nephila pilipes</name>
    <name type="common">Giant wood spider</name>
    <name type="synonym">Nephila maculata</name>
    <dbReference type="NCBI Taxonomy" id="299642"/>
    <lineage>
        <taxon>Eukaryota</taxon>
        <taxon>Metazoa</taxon>
        <taxon>Ecdysozoa</taxon>
        <taxon>Arthropoda</taxon>
        <taxon>Chelicerata</taxon>
        <taxon>Arachnida</taxon>
        <taxon>Araneae</taxon>
        <taxon>Araneomorphae</taxon>
        <taxon>Entelegynae</taxon>
        <taxon>Araneoidea</taxon>
        <taxon>Nephilidae</taxon>
        <taxon>Nephila</taxon>
    </lineage>
</organism>
<evidence type="ECO:0000313" key="3">
    <source>
        <dbReference type="Proteomes" id="UP000887013"/>
    </source>
</evidence>
<feature type="region of interest" description="Disordered" evidence="1">
    <location>
        <begin position="45"/>
        <end position="78"/>
    </location>
</feature>
<keyword evidence="3" id="KW-1185">Reference proteome</keyword>
<evidence type="ECO:0000313" key="2">
    <source>
        <dbReference type="EMBL" id="GFT61148.1"/>
    </source>
</evidence>
<accession>A0A8X6PAU6</accession>
<reference evidence="2" key="1">
    <citation type="submission" date="2020-08" db="EMBL/GenBank/DDBJ databases">
        <title>Multicomponent nature underlies the extraordinary mechanical properties of spider dragline silk.</title>
        <authorList>
            <person name="Kono N."/>
            <person name="Nakamura H."/>
            <person name="Mori M."/>
            <person name="Yoshida Y."/>
            <person name="Ohtoshi R."/>
            <person name="Malay A.D."/>
            <person name="Moran D.A.P."/>
            <person name="Tomita M."/>
            <person name="Numata K."/>
            <person name="Arakawa K."/>
        </authorList>
    </citation>
    <scope>NUCLEOTIDE SEQUENCE</scope>
</reference>
<name>A0A8X6PAU6_NEPPI</name>
<dbReference type="EMBL" id="BMAW01018975">
    <property type="protein sequence ID" value="GFT61148.1"/>
    <property type="molecule type" value="Genomic_DNA"/>
</dbReference>